<proteinExistence type="predicted"/>
<keyword evidence="1" id="KW-1133">Transmembrane helix</keyword>
<dbReference type="AlphaFoldDB" id="A0A0F9TYT4"/>
<sequence length="41" mass="4145">MPSDHQDSWTPLMVALNTGATLLAACSGIAALVIACIALFG</sequence>
<comment type="caution">
    <text evidence="2">The sequence shown here is derived from an EMBL/GenBank/DDBJ whole genome shotgun (WGS) entry which is preliminary data.</text>
</comment>
<name>A0A0F9TYT4_9ZZZZ</name>
<reference evidence="2" key="1">
    <citation type="journal article" date="2015" name="Nature">
        <title>Complex archaea that bridge the gap between prokaryotes and eukaryotes.</title>
        <authorList>
            <person name="Spang A."/>
            <person name="Saw J.H."/>
            <person name="Jorgensen S.L."/>
            <person name="Zaremba-Niedzwiedzka K."/>
            <person name="Martijn J."/>
            <person name="Lind A.E."/>
            <person name="van Eijk R."/>
            <person name="Schleper C."/>
            <person name="Guy L."/>
            <person name="Ettema T.J."/>
        </authorList>
    </citation>
    <scope>NUCLEOTIDE SEQUENCE</scope>
</reference>
<keyword evidence="1" id="KW-0472">Membrane</keyword>
<feature type="transmembrane region" description="Helical" evidence="1">
    <location>
        <begin position="20"/>
        <end position="40"/>
    </location>
</feature>
<accession>A0A0F9TYT4</accession>
<dbReference type="EMBL" id="LAZR01000171">
    <property type="protein sequence ID" value="KKN84474.1"/>
    <property type="molecule type" value="Genomic_DNA"/>
</dbReference>
<organism evidence="2">
    <name type="scientific">marine sediment metagenome</name>
    <dbReference type="NCBI Taxonomy" id="412755"/>
    <lineage>
        <taxon>unclassified sequences</taxon>
        <taxon>metagenomes</taxon>
        <taxon>ecological metagenomes</taxon>
    </lineage>
</organism>
<evidence type="ECO:0000313" key="2">
    <source>
        <dbReference type="EMBL" id="KKN84474.1"/>
    </source>
</evidence>
<protein>
    <submittedName>
        <fullName evidence="2">Uncharacterized protein</fullName>
    </submittedName>
</protein>
<gene>
    <name evidence="2" type="ORF">LCGC14_0289360</name>
</gene>
<evidence type="ECO:0000256" key="1">
    <source>
        <dbReference type="SAM" id="Phobius"/>
    </source>
</evidence>
<keyword evidence="1" id="KW-0812">Transmembrane</keyword>